<organism evidence="6 7">
    <name type="scientific">Rosa chinensis</name>
    <name type="common">China rose</name>
    <dbReference type="NCBI Taxonomy" id="74649"/>
    <lineage>
        <taxon>Eukaryota</taxon>
        <taxon>Viridiplantae</taxon>
        <taxon>Streptophyta</taxon>
        <taxon>Embryophyta</taxon>
        <taxon>Tracheophyta</taxon>
        <taxon>Spermatophyta</taxon>
        <taxon>Magnoliopsida</taxon>
        <taxon>eudicotyledons</taxon>
        <taxon>Gunneridae</taxon>
        <taxon>Pentapetalae</taxon>
        <taxon>rosids</taxon>
        <taxon>fabids</taxon>
        <taxon>Rosales</taxon>
        <taxon>Rosaceae</taxon>
        <taxon>Rosoideae</taxon>
        <taxon>Rosoideae incertae sedis</taxon>
        <taxon>Rosa</taxon>
    </lineage>
</organism>
<feature type="compositionally biased region" description="Basic and acidic residues" evidence="3">
    <location>
        <begin position="508"/>
        <end position="532"/>
    </location>
</feature>
<dbReference type="Gene3D" id="1.10.10.60">
    <property type="entry name" value="Homeodomain-like"/>
    <property type="match status" value="1"/>
</dbReference>
<feature type="compositionally biased region" description="Acidic residues" evidence="3">
    <location>
        <begin position="600"/>
        <end position="619"/>
    </location>
</feature>
<feature type="region of interest" description="Disordered" evidence="3">
    <location>
        <begin position="508"/>
        <end position="700"/>
    </location>
</feature>
<dbReference type="Pfam" id="PF00249">
    <property type="entry name" value="Myb_DNA-binding"/>
    <property type="match status" value="1"/>
</dbReference>
<feature type="compositionally biased region" description="Basic and acidic residues" evidence="3">
    <location>
        <begin position="169"/>
        <end position="180"/>
    </location>
</feature>
<feature type="compositionally biased region" description="Basic and acidic residues" evidence="3">
    <location>
        <begin position="543"/>
        <end position="572"/>
    </location>
</feature>
<keyword evidence="7" id="KW-1185">Reference proteome</keyword>
<feature type="region of interest" description="Disordered" evidence="3">
    <location>
        <begin position="123"/>
        <end position="321"/>
    </location>
</feature>
<keyword evidence="1 2" id="KW-0103">Bromodomain</keyword>
<reference evidence="6 7" key="1">
    <citation type="journal article" date="2018" name="Nat. Genet.">
        <title>The Rosa genome provides new insights in the design of modern roses.</title>
        <authorList>
            <person name="Bendahmane M."/>
        </authorList>
    </citation>
    <scope>NUCLEOTIDE SEQUENCE [LARGE SCALE GENOMIC DNA]</scope>
    <source>
        <strain evidence="7">cv. Old Blush</strain>
    </source>
</reference>
<name>A0A2P6QMS7_ROSCH</name>
<dbReference type="SMART" id="SM00297">
    <property type="entry name" value="BROMO"/>
    <property type="match status" value="1"/>
</dbReference>
<evidence type="ECO:0000259" key="5">
    <source>
        <dbReference type="PROSITE" id="PS50090"/>
    </source>
</evidence>
<feature type="domain" description="Bromo" evidence="4">
    <location>
        <begin position="341"/>
        <end position="404"/>
    </location>
</feature>
<dbReference type="Proteomes" id="UP000238479">
    <property type="component" value="Chromosome 5"/>
</dbReference>
<dbReference type="OMA" id="SFTPQLC"/>
<feature type="region of interest" description="Disordered" evidence="3">
    <location>
        <begin position="433"/>
        <end position="463"/>
    </location>
</feature>
<dbReference type="EMBL" id="PDCK01000043">
    <property type="protein sequence ID" value="PRQ35477.1"/>
    <property type="molecule type" value="Genomic_DNA"/>
</dbReference>
<dbReference type="InterPro" id="IPR009057">
    <property type="entry name" value="Homeodomain-like_sf"/>
</dbReference>
<dbReference type="InterPro" id="IPR036427">
    <property type="entry name" value="Bromodomain-like_sf"/>
</dbReference>
<gene>
    <name evidence="6" type="ORF">RchiOBHm_Chr5g0080461</name>
</gene>
<evidence type="ECO:0000259" key="4">
    <source>
        <dbReference type="PROSITE" id="PS50014"/>
    </source>
</evidence>
<feature type="compositionally biased region" description="Basic residues" evidence="3">
    <location>
        <begin position="656"/>
        <end position="665"/>
    </location>
</feature>
<feature type="compositionally biased region" description="Polar residues" evidence="3">
    <location>
        <begin position="217"/>
        <end position="228"/>
    </location>
</feature>
<accession>A0A2P6QMS7</accession>
<sequence>MASREHETSAQPWGTLEELLLVSAVNRHGTKRWDSVAKEVKSRSSTTTTAVFTAQNCRDKFDDLKRRFVVSQQNDAESRSGDDDGLAFMVDELRRLRVEELRREVRRRDVSIVSLELKVKKMEEDRDRSLKAERPAPVKDLHRDGGGGGGEQSELPEKLAGKPNSGRDFVSDSSERENRSFNESNSTSQRSEAKANGVVEKKRDADAEPGPERNQPDPVQTETRSEPASANGKVIDDDDDDVDDKNDRQGGGGAEPTTTGRPGESNELSGSKRAVVKEVRKQNSDVQSSASLTRRRKRRRKGGDSSSGEEPEGGEEVSPATTKRVKLVKLEPLVKVLRIVRSHRLGSVFQRRLRSQESQRYKNLIREHVDLKVVQSRLEKGAYNDCTHKFFRDLLLVFSNAVVFFRKTAPEHVAALELRLLVLKEMNDQLPRPRPAVSTVKPKPNVESDITTTTTSMRPSKSSSIVVCGKRGSINALSENKKGIVRKVEVEEKEAKVKVNGKKVEDSAPVKVEDKGVRKKRSAQERRGERRSRTTTTSNSKNVEAKTKHESGGNDVSMRDGLEAVKKEDVKKKQGAASFLKRMKQNGSRGVGRGKNSSDVSEDESKDSMVDEEEEEEEEEKKKRTGRKKTEVERKVRVTRSSNGRRGGRGQESGGRGKRGVGRPPKKTETAAAGSGKRGRDNGEADQVGSAGRPRKRTRR</sequence>
<dbReference type="Gene3D" id="1.20.920.10">
    <property type="entry name" value="Bromodomain-like"/>
    <property type="match status" value="1"/>
</dbReference>
<dbReference type="PROSITE" id="PS50090">
    <property type="entry name" value="MYB_LIKE"/>
    <property type="match status" value="1"/>
</dbReference>
<dbReference type="SUPFAM" id="SSF46689">
    <property type="entry name" value="Homeodomain-like"/>
    <property type="match status" value="1"/>
</dbReference>
<evidence type="ECO:0000313" key="6">
    <source>
        <dbReference type="EMBL" id="PRQ35477.1"/>
    </source>
</evidence>
<dbReference type="PANTHER" id="PTHR37888">
    <property type="entry name" value="DNA-BINDING BROMODOMAIN-CONTAINING PROTEIN"/>
    <property type="match status" value="1"/>
</dbReference>
<dbReference type="Pfam" id="PF00439">
    <property type="entry name" value="Bromodomain"/>
    <property type="match status" value="1"/>
</dbReference>
<dbReference type="SMART" id="SM00717">
    <property type="entry name" value="SANT"/>
    <property type="match status" value="1"/>
</dbReference>
<dbReference type="PANTHER" id="PTHR37888:SF8">
    <property type="entry name" value="HISTONE-LYSINE N-METHYLTRANSFERASE, H3 LYSINE-79 SPECIFIC-LIKE"/>
    <property type="match status" value="1"/>
</dbReference>
<proteinExistence type="predicted"/>
<dbReference type="PROSITE" id="PS50014">
    <property type="entry name" value="BROMODOMAIN_2"/>
    <property type="match status" value="1"/>
</dbReference>
<evidence type="ECO:0000256" key="2">
    <source>
        <dbReference type="PROSITE-ProRule" id="PRU00035"/>
    </source>
</evidence>
<evidence type="ECO:0000256" key="1">
    <source>
        <dbReference type="ARBA" id="ARBA00023117"/>
    </source>
</evidence>
<dbReference type="InterPro" id="IPR001005">
    <property type="entry name" value="SANT/Myb"/>
</dbReference>
<dbReference type="CDD" id="cd00167">
    <property type="entry name" value="SANT"/>
    <property type="match status" value="1"/>
</dbReference>
<dbReference type="Gramene" id="PRQ35477">
    <property type="protein sequence ID" value="PRQ35477"/>
    <property type="gene ID" value="RchiOBHm_Chr5g0080461"/>
</dbReference>
<feature type="compositionally biased region" description="Polar residues" evidence="3">
    <location>
        <begin position="448"/>
        <end position="463"/>
    </location>
</feature>
<evidence type="ECO:0000313" key="7">
    <source>
        <dbReference type="Proteomes" id="UP000238479"/>
    </source>
</evidence>
<dbReference type="OrthoDB" id="1742084at2759"/>
<comment type="caution">
    <text evidence="6">The sequence shown here is derived from an EMBL/GenBank/DDBJ whole genome shotgun (WGS) entry which is preliminary data.</text>
</comment>
<dbReference type="InterPro" id="IPR001487">
    <property type="entry name" value="Bromodomain"/>
</dbReference>
<feature type="domain" description="Myb-like" evidence="5">
    <location>
        <begin position="5"/>
        <end position="65"/>
    </location>
</feature>
<feature type="compositionally biased region" description="Basic and acidic residues" evidence="3">
    <location>
        <begin position="123"/>
        <end position="145"/>
    </location>
</feature>
<dbReference type="AlphaFoldDB" id="A0A2P6QMS7"/>
<protein>
    <submittedName>
        <fullName evidence="6">Putative transcription factor MYB-HB-like family</fullName>
    </submittedName>
</protein>
<feature type="compositionally biased region" description="Basic and acidic residues" evidence="3">
    <location>
        <begin position="199"/>
        <end position="215"/>
    </location>
</feature>
<dbReference type="SUPFAM" id="SSF47370">
    <property type="entry name" value="Bromodomain"/>
    <property type="match status" value="1"/>
</dbReference>
<evidence type="ECO:0000256" key="3">
    <source>
        <dbReference type="SAM" id="MobiDB-lite"/>
    </source>
</evidence>